<dbReference type="InterPro" id="IPR036570">
    <property type="entry name" value="HORMA_dom_sf"/>
</dbReference>
<dbReference type="OrthoDB" id="1928087at2759"/>
<dbReference type="GO" id="GO:0007130">
    <property type="term" value="P:synaptonemal complex assembly"/>
    <property type="evidence" value="ECO:0007669"/>
    <property type="project" value="TreeGrafter"/>
</dbReference>
<dbReference type="PROSITE" id="PS50815">
    <property type="entry name" value="HORMA"/>
    <property type="match status" value="1"/>
</dbReference>
<gene>
    <name evidence="8" type="ORF">SISNIDRAFT_458370</name>
</gene>
<proteinExistence type="predicted"/>
<dbReference type="PANTHER" id="PTHR48225:SF7">
    <property type="entry name" value="MEIOSIS-SPECIFIC PROTEIN HOP1"/>
    <property type="match status" value="1"/>
</dbReference>
<feature type="region of interest" description="Disordered" evidence="6">
    <location>
        <begin position="307"/>
        <end position="343"/>
    </location>
</feature>
<evidence type="ECO:0000256" key="5">
    <source>
        <dbReference type="ARBA" id="ARBA00023254"/>
    </source>
</evidence>
<name>A0A164QWM1_9AGAM</name>
<evidence type="ECO:0000256" key="2">
    <source>
        <dbReference type="ARBA" id="ARBA00004286"/>
    </source>
</evidence>
<feature type="domain" description="HORMA" evidence="7">
    <location>
        <begin position="1"/>
        <end position="248"/>
    </location>
</feature>
<dbReference type="SUPFAM" id="SSF56019">
    <property type="entry name" value="The spindle assembly checkpoint protein mad2"/>
    <property type="match status" value="1"/>
</dbReference>
<dbReference type="Proteomes" id="UP000076722">
    <property type="component" value="Unassembled WGS sequence"/>
</dbReference>
<dbReference type="InterPro" id="IPR051294">
    <property type="entry name" value="HORMA_MeioticProgression"/>
</dbReference>
<protein>
    <recommendedName>
        <fullName evidence="7">HORMA domain-containing protein</fullName>
    </recommendedName>
</protein>
<keyword evidence="3" id="KW-0158">Chromosome</keyword>
<evidence type="ECO:0000259" key="7">
    <source>
        <dbReference type="PROSITE" id="PS50815"/>
    </source>
</evidence>
<evidence type="ECO:0000256" key="1">
    <source>
        <dbReference type="ARBA" id="ARBA00004123"/>
    </source>
</evidence>
<dbReference type="AlphaFoldDB" id="A0A164QWM1"/>
<dbReference type="GO" id="GO:0051598">
    <property type="term" value="P:meiotic recombination checkpoint signaling"/>
    <property type="evidence" value="ECO:0007669"/>
    <property type="project" value="TreeGrafter"/>
</dbReference>
<dbReference type="STRING" id="1314777.A0A164QWM1"/>
<keyword evidence="4" id="KW-0539">Nucleus</keyword>
<evidence type="ECO:0000313" key="9">
    <source>
        <dbReference type="Proteomes" id="UP000076722"/>
    </source>
</evidence>
<dbReference type="Gene3D" id="3.30.900.10">
    <property type="entry name" value="HORMA domain"/>
    <property type="match status" value="1"/>
</dbReference>
<reference evidence="8 9" key="1">
    <citation type="journal article" date="2016" name="Mol. Biol. Evol.">
        <title>Comparative Genomics of Early-Diverging Mushroom-Forming Fungi Provides Insights into the Origins of Lignocellulose Decay Capabilities.</title>
        <authorList>
            <person name="Nagy L.G."/>
            <person name="Riley R."/>
            <person name="Tritt A."/>
            <person name="Adam C."/>
            <person name="Daum C."/>
            <person name="Floudas D."/>
            <person name="Sun H."/>
            <person name="Yadav J.S."/>
            <person name="Pangilinan J."/>
            <person name="Larsson K.H."/>
            <person name="Matsuura K."/>
            <person name="Barry K."/>
            <person name="Labutti K."/>
            <person name="Kuo R."/>
            <person name="Ohm R.A."/>
            <person name="Bhattacharya S.S."/>
            <person name="Shirouzu T."/>
            <person name="Yoshinaga Y."/>
            <person name="Martin F.M."/>
            <person name="Grigoriev I.V."/>
            <person name="Hibbett D.S."/>
        </authorList>
    </citation>
    <scope>NUCLEOTIDE SEQUENCE [LARGE SCALE GENOMIC DNA]</scope>
    <source>
        <strain evidence="8 9">HHB9708</strain>
    </source>
</reference>
<dbReference type="InterPro" id="IPR003511">
    <property type="entry name" value="HORMA_dom"/>
</dbReference>
<dbReference type="InterPro" id="IPR013083">
    <property type="entry name" value="Znf_RING/FYVE/PHD"/>
</dbReference>
<dbReference type="GO" id="GO:0005634">
    <property type="term" value="C:nucleus"/>
    <property type="evidence" value="ECO:0007669"/>
    <property type="project" value="UniProtKB-SubCell"/>
</dbReference>
<keyword evidence="9" id="KW-1185">Reference proteome</keyword>
<evidence type="ECO:0000256" key="6">
    <source>
        <dbReference type="SAM" id="MobiDB-lite"/>
    </source>
</evidence>
<sequence length="571" mass="63360">MMLLAGFGSIAKNRELFPEENFADKRLQGGEFPDSAKFLPGSQGSQSGRSVASGMRVTLVKRDYTPEANQLLDYLEKGIFDALERRFLRSFIFAIYLDKENPNDIIEAYTFSFSYRKVAGSDQIVPVLSLGQQLDNLSLGQAVCIDPTPGQSAGNPPTLGQAKQSIKALLTCLTNNVKNFDALPTRRYATFKMYYTDNTPDDYEPPFFHKGDAEADKFTFNTHTSLEQPETLDVGSADTGHHTVQVHMASITSFLPSRDANDAALLGFVGHDNAQHPSALTPMQIDEIRAQQAAAQIDDAQKRVVPWDAEDTTSLSIQRSVSDQDADGEPDPEFASANDSVGDHSLRMDLDETPNEAVPVIAGALEHVPAHVAKLSDGHGISETQSTQILLENSHRLPDSMRSTEPSHGLDTMELRDMITSKAAARKVIHPQEGKDEIAGKMSHLMSIDDENEHAIDCSCEVQDEDDGLCQCEGPCHRWFHIWCMGYHDITDPRMPDHFICLKCRVESDEKFPLIKGTSRYGNILENFKELALLRRSIKYVERECPDSLTQFKRLIGTVSHLLLEGPGSSW</sequence>
<feature type="compositionally biased region" description="Polar residues" evidence="6">
    <location>
        <begin position="312"/>
        <end position="323"/>
    </location>
</feature>
<dbReference type="SUPFAM" id="SSF57903">
    <property type="entry name" value="FYVE/PHD zinc finger"/>
    <property type="match status" value="1"/>
</dbReference>
<evidence type="ECO:0000313" key="8">
    <source>
        <dbReference type="EMBL" id="KZS90035.1"/>
    </source>
</evidence>
<dbReference type="InterPro" id="IPR011011">
    <property type="entry name" value="Znf_FYVE_PHD"/>
</dbReference>
<evidence type="ECO:0000256" key="4">
    <source>
        <dbReference type="ARBA" id="ARBA00023242"/>
    </source>
</evidence>
<dbReference type="Pfam" id="PF02301">
    <property type="entry name" value="HORMA"/>
    <property type="match status" value="1"/>
</dbReference>
<comment type="subcellular location">
    <subcellularLocation>
        <location evidence="2">Chromosome</location>
    </subcellularLocation>
    <subcellularLocation>
        <location evidence="1">Nucleus</location>
    </subcellularLocation>
</comment>
<dbReference type="PANTHER" id="PTHR48225">
    <property type="entry name" value="HORMA DOMAIN-CONTAINING PROTEIN 1"/>
    <property type="match status" value="1"/>
</dbReference>
<evidence type="ECO:0000256" key="3">
    <source>
        <dbReference type="ARBA" id="ARBA00022454"/>
    </source>
</evidence>
<organism evidence="8 9">
    <name type="scientific">Sistotremastrum niveocremeum HHB9708</name>
    <dbReference type="NCBI Taxonomy" id="1314777"/>
    <lineage>
        <taxon>Eukaryota</taxon>
        <taxon>Fungi</taxon>
        <taxon>Dikarya</taxon>
        <taxon>Basidiomycota</taxon>
        <taxon>Agaricomycotina</taxon>
        <taxon>Agaricomycetes</taxon>
        <taxon>Sistotremastrales</taxon>
        <taxon>Sistotremastraceae</taxon>
        <taxon>Sertulicium</taxon>
        <taxon>Sertulicium niveocremeum</taxon>
    </lineage>
</organism>
<keyword evidence="5" id="KW-0469">Meiosis</keyword>
<dbReference type="EMBL" id="KV419424">
    <property type="protein sequence ID" value="KZS90035.1"/>
    <property type="molecule type" value="Genomic_DNA"/>
</dbReference>
<dbReference type="Gene3D" id="3.30.40.10">
    <property type="entry name" value="Zinc/RING finger domain, C3HC4 (zinc finger)"/>
    <property type="match status" value="1"/>
</dbReference>
<dbReference type="GO" id="GO:0005694">
    <property type="term" value="C:chromosome"/>
    <property type="evidence" value="ECO:0007669"/>
    <property type="project" value="UniProtKB-SubCell"/>
</dbReference>
<accession>A0A164QWM1</accession>